<accession>A0A382DSF2</accession>
<gene>
    <name evidence="1" type="ORF">METZ01_LOCUS193381</name>
</gene>
<protein>
    <submittedName>
        <fullName evidence="1">Uncharacterized protein</fullName>
    </submittedName>
</protein>
<name>A0A382DSF2_9ZZZZ</name>
<feature type="non-terminal residue" evidence="1">
    <location>
        <position position="43"/>
    </location>
</feature>
<dbReference type="AlphaFoldDB" id="A0A382DSF2"/>
<evidence type="ECO:0000313" key="1">
    <source>
        <dbReference type="EMBL" id="SVB40527.1"/>
    </source>
</evidence>
<dbReference type="EMBL" id="UINC01040528">
    <property type="protein sequence ID" value="SVB40527.1"/>
    <property type="molecule type" value="Genomic_DNA"/>
</dbReference>
<proteinExistence type="predicted"/>
<sequence>MDENKEDKRKGLWYKLWDHRSLKEKQRLRSLIPYILYGFAVFY</sequence>
<organism evidence="1">
    <name type="scientific">marine metagenome</name>
    <dbReference type="NCBI Taxonomy" id="408172"/>
    <lineage>
        <taxon>unclassified sequences</taxon>
        <taxon>metagenomes</taxon>
        <taxon>ecological metagenomes</taxon>
    </lineage>
</organism>
<reference evidence="1" key="1">
    <citation type="submission" date="2018-05" db="EMBL/GenBank/DDBJ databases">
        <authorList>
            <person name="Lanie J.A."/>
            <person name="Ng W.-L."/>
            <person name="Kazmierczak K.M."/>
            <person name="Andrzejewski T.M."/>
            <person name="Davidsen T.M."/>
            <person name="Wayne K.J."/>
            <person name="Tettelin H."/>
            <person name="Glass J.I."/>
            <person name="Rusch D."/>
            <person name="Podicherti R."/>
            <person name="Tsui H.-C.T."/>
            <person name="Winkler M.E."/>
        </authorList>
    </citation>
    <scope>NUCLEOTIDE SEQUENCE</scope>
</reference>